<dbReference type="PANTHER" id="PTHR17490">
    <property type="entry name" value="SUA5"/>
    <property type="match status" value="1"/>
</dbReference>
<feature type="binding site" evidence="14">
    <location>
        <position position="44"/>
    </location>
    <ligand>
        <name>L-threonine</name>
        <dbReference type="ChEBI" id="CHEBI:57926"/>
    </ligand>
</feature>
<feature type="binding site" evidence="14">
    <location>
        <position position="71"/>
    </location>
    <ligand>
        <name>ATP</name>
        <dbReference type="ChEBI" id="CHEBI:30616"/>
    </ligand>
</feature>
<comment type="catalytic activity">
    <reaction evidence="12 13">
        <text>L-threonine + hydrogencarbonate + ATP = L-threonylcarbamoyladenylate + diphosphate + H2O</text>
        <dbReference type="Rhea" id="RHEA:36407"/>
        <dbReference type="ChEBI" id="CHEBI:15377"/>
        <dbReference type="ChEBI" id="CHEBI:17544"/>
        <dbReference type="ChEBI" id="CHEBI:30616"/>
        <dbReference type="ChEBI" id="CHEBI:33019"/>
        <dbReference type="ChEBI" id="CHEBI:57926"/>
        <dbReference type="ChEBI" id="CHEBI:73682"/>
        <dbReference type="EC" id="2.7.7.87"/>
    </reaction>
</comment>
<dbReference type="GO" id="GO:0006450">
    <property type="term" value="P:regulation of translational fidelity"/>
    <property type="evidence" value="ECO:0007669"/>
    <property type="project" value="TreeGrafter"/>
</dbReference>
<feature type="binding site" evidence="14">
    <location>
        <position position="245"/>
    </location>
    <ligand>
        <name>ATP</name>
        <dbReference type="ChEBI" id="CHEBI:30616"/>
    </ligand>
</feature>
<gene>
    <name evidence="16" type="primary">sua</name>
    <name evidence="16" type="ORF">HMPREF9129_0685</name>
</gene>
<feature type="binding site" evidence="14">
    <location>
        <position position="126"/>
    </location>
    <ligand>
        <name>ATP</name>
        <dbReference type="ChEBI" id="CHEBI:30616"/>
    </ligand>
</feature>
<evidence type="ECO:0000256" key="14">
    <source>
        <dbReference type="PIRSR" id="PIRSR004930-1"/>
    </source>
</evidence>
<dbReference type="SUPFAM" id="SSF55821">
    <property type="entry name" value="YrdC/RibB"/>
    <property type="match status" value="1"/>
</dbReference>
<evidence type="ECO:0000256" key="12">
    <source>
        <dbReference type="ARBA" id="ARBA00048366"/>
    </source>
</evidence>
<feature type="binding site" evidence="14">
    <location>
        <position position="130"/>
    </location>
    <ligand>
        <name>L-threonine</name>
        <dbReference type="ChEBI" id="CHEBI:57926"/>
    </ligand>
</feature>
<evidence type="ECO:0000256" key="8">
    <source>
        <dbReference type="ARBA" id="ARBA00022695"/>
    </source>
</evidence>
<dbReference type="Pfam" id="PF03481">
    <property type="entry name" value="Sua5_C"/>
    <property type="match status" value="1"/>
</dbReference>
<evidence type="ECO:0000256" key="4">
    <source>
        <dbReference type="ARBA" id="ARBA00015492"/>
    </source>
</evidence>
<dbReference type="PROSITE" id="PS51163">
    <property type="entry name" value="YRDC"/>
    <property type="match status" value="1"/>
</dbReference>
<evidence type="ECO:0000256" key="7">
    <source>
        <dbReference type="ARBA" id="ARBA00022694"/>
    </source>
</evidence>
<evidence type="ECO:0000256" key="9">
    <source>
        <dbReference type="ARBA" id="ARBA00022741"/>
    </source>
</evidence>
<evidence type="ECO:0000256" key="1">
    <source>
        <dbReference type="ARBA" id="ARBA00004496"/>
    </source>
</evidence>
<comment type="subcellular location">
    <subcellularLocation>
        <location evidence="1 13">Cytoplasm</location>
    </subcellularLocation>
</comment>
<dbReference type="Pfam" id="PF01300">
    <property type="entry name" value="Sua5_yciO_yrdC"/>
    <property type="match status" value="1"/>
</dbReference>
<dbReference type="HOGENOM" id="CLU_031397_0_0_9"/>
<dbReference type="EMBL" id="AGBB01000060">
    <property type="protein sequence ID" value="EGY80200.1"/>
    <property type="molecule type" value="Genomic_DNA"/>
</dbReference>
<dbReference type="AlphaFoldDB" id="G4D2Q5"/>
<dbReference type="GO" id="GO:0005737">
    <property type="term" value="C:cytoplasm"/>
    <property type="evidence" value="ECO:0007669"/>
    <property type="project" value="UniProtKB-SubCell"/>
</dbReference>
<evidence type="ECO:0000256" key="10">
    <source>
        <dbReference type="ARBA" id="ARBA00022840"/>
    </source>
</evidence>
<dbReference type="InterPro" id="IPR010923">
    <property type="entry name" value="T(6)A37_SUA5"/>
</dbReference>
<reference evidence="16 17" key="1">
    <citation type="submission" date="2011-06" db="EMBL/GenBank/DDBJ databases">
        <authorList>
            <person name="Muzny D."/>
            <person name="Qin X."/>
            <person name="Deng J."/>
            <person name="Jiang H."/>
            <person name="Liu Y."/>
            <person name="Qu J."/>
            <person name="Song X.-Z."/>
            <person name="Zhang L."/>
            <person name="Thornton R."/>
            <person name="Coyle M."/>
            <person name="Francisco L."/>
            <person name="Jackson L."/>
            <person name="Javaid M."/>
            <person name="Korchina V."/>
            <person name="Kovar C."/>
            <person name="Mata R."/>
            <person name="Mathew T."/>
            <person name="Ngo R."/>
            <person name="Nguyen L."/>
            <person name="Nguyen N."/>
            <person name="Okwuonu G."/>
            <person name="Ongeri F."/>
            <person name="Pham C."/>
            <person name="Simmons D."/>
            <person name="Wilczek-Boney K."/>
            <person name="Hale W."/>
            <person name="Jakkamsetti A."/>
            <person name="Pham P."/>
            <person name="Ruth R."/>
            <person name="San Lucas F."/>
            <person name="Warren J."/>
            <person name="Zhang J."/>
            <person name="Zhao Z."/>
            <person name="Zhou C."/>
            <person name="Zhu D."/>
            <person name="Lee S."/>
            <person name="Bess C."/>
            <person name="Blankenburg K."/>
            <person name="Forbes L."/>
            <person name="Fu Q."/>
            <person name="Gubbala S."/>
            <person name="Hirani K."/>
            <person name="Jayaseelan J.C."/>
            <person name="Lara F."/>
            <person name="Munidasa M."/>
            <person name="Palculict T."/>
            <person name="Patil S."/>
            <person name="Pu L.-L."/>
            <person name="Saada N."/>
            <person name="Tang L."/>
            <person name="Weissenberger G."/>
            <person name="Zhu Y."/>
            <person name="Hemphill L."/>
            <person name="Shang Y."/>
            <person name="Youmans B."/>
            <person name="Ayvaz T."/>
            <person name="Ross M."/>
            <person name="Santibanez J."/>
            <person name="Aqrawi P."/>
            <person name="Gross S."/>
            <person name="Joshi V."/>
            <person name="Fowler G."/>
            <person name="Nazareth L."/>
            <person name="Reid J."/>
            <person name="Worley K."/>
            <person name="Petrosino J."/>
            <person name="Highlander S."/>
            <person name="Gibbs R."/>
        </authorList>
    </citation>
    <scope>NUCLEOTIDE SEQUENCE [LARGE SCALE GENOMIC DNA]</scope>
    <source>
        <strain evidence="16 17">ATCC 29427</strain>
    </source>
</reference>
<feature type="binding site" evidence="14">
    <location>
        <position position="67"/>
    </location>
    <ligand>
        <name>ATP</name>
        <dbReference type="ChEBI" id="CHEBI:30616"/>
    </ligand>
</feature>
<evidence type="ECO:0000313" key="17">
    <source>
        <dbReference type="Proteomes" id="UP000003422"/>
    </source>
</evidence>
<dbReference type="InterPro" id="IPR050156">
    <property type="entry name" value="TC-AMP_synthase_SUA5"/>
</dbReference>
<dbReference type="GO" id="GO:0008033">
    <property type="term" value="P:tRNA processing"/>
    <property type="evidence" value="ECO:0007669"/>
    <property type="project" value="UniProtKB-KW"/>
</dbReference>
<dbReference type="PANTHER" id="PTHR17490:SF16">
    <property type="entry name" value="THREONYLCARBAMOYL-AMP SYNTHASE"/>
    <property type="match status" value="1"/>
</dbReference>
<comment type="similarity">
    <text evidence="2 13">Belongs to the SUA5 family.</text>
</comment>
<dbReference type="Gene3D" id="3.90.870.10">
    <property type="entry name" value="DHBP synthase"/>
    <property type="match status" value="1"/>
</dbReference>
<dbReference type="PATRIC" id="fig|997350.3.peg.661"/>
<dbReference type="eggNOG" id="COG0009">
    <property type="taxonomic scope" value="Bacteria"/>
</dbReference>
<comment type="function">
    <text evidence="13">Required for the formation of a threonylcarbamoyl group on adenosine at position 37 (t(6)A37) in tRNAs that read codons beginning with adenine.</text>
</comment>
<dbReference type="InterPro" id="IPR038385">
    <property type="entry name" value="Sua5/YwlC_C"/>
</dbReference>
<feature type="binding site" evidence="14">
    <location>
        <position position="190"/>
    </location>
    <ligand>
        <name>L-threonine</name>
        <dbReference type="ChEBI" id="CHEBI:57926"/>
    </ligand>
</feature>
<keyword evidence="6 13" id="KW-0808">Transferase</keyword>
<feature type="binding site" evidence="14">
    <location>
        <position position="204"/>
    </location>
    <ligand>
        <name>ATP</name>
        <dbReference type="ChEBI" id="CHEBI:30616"/>
    </ligand>
</feature>
<dbReference type="Gene3D" id="3.40.50.11030">
    <property type="entry name" value="Threonylcarbamoyl-AMP synthase, C-terminal domain"/>
    <property type="match status" value="1"/>
</dbReference>
<dbReference type="GO" id="GO:0000049">
    <property type="term" value="F:tRNA binding"/>
    <property type="evidence" value="ECO:0007669"/>
    <property type="project" value="TreeGrafter"/>
</dbReference>
<dbReference type="STRING" id="997350.HMPREF9129_0685"/>
<dbReference type="NCBIfam" id="TIGR00057">
    <property type="entry name" value="L-threonylcarbamoyladenylate synthase"/>
    <property type="match status" value="1"/>
</dbReference>
<evidence type="ECO:0000256" key="3">
    <source>
        <dbReference type="ARBA" id="ARBA00012584"/>
    </source>
</evidence>
<feature type="binding site" evidence="14">
    <location>
        <position position="152"/>
    </location>
    <ligand>
        <name>ATP</name>
        <dbReference type="ChEBI" id="CHEBI:30616"/>
    </ligand>
</feature>
<dbReference type="PIRSF" id="PIRSF004930">
    <property type="entry name" value="Tln_factor_SUA5"/>
    <property type="match status" value="1"/>
</dbReference>
<protein>
    <recommendedName>
        <fullName evidence="4 13">Threonylcarbamoyl-AMP synthase</fullName>
        <shortName evidence="13">TC-AMP synthase</shortName>
        <ecNumber evidence="3 13">2.7.7.87</ecNumber>
    </recommendedName>
    <alternativeName>
        <fullName evidence="11 13">L-threonylcarbamoyladenylate synthase</fullName>
    </alternativeName>
</protein>
<dbReference type="FunFam" id="3.90.870.10:FF:000009">
    <property type="entry name" value="Threonylcarbamoyl-AMP synthase, putative"/>
    <property type="match status" value="1"/>
</dbReference>
<accession>G4D2Q5</accession>
<feature type="domain" description="YrdC-like" evidence="15">
    <location>
        <begin position="22"/>
        <end position="208"/>
    </location>
</feature>
<dbReference type="EC" id="2.7.7.87" evidence="3 13"/>
<dbReference type="Proteomes" id="UP000003422">
    <property type="component" value="Unassembled WGS sequence"/>
</dbReference>
<dbReference type="InterPro" id="IPR017945">
    <property type="entry name" value="DHBP_synth_RibB-like_a/b_dom"/>
</dbReference>
<feature type="binding site" evidence="14">
    <location>
        <position position="160"/>
    </location>
    <ligand>
        <name>ATP</name>
        <dbReference type="ChEBI" id="CHEBI:30616"/>
    </ligand>
</feature>
<dbReference type="GO" id="GO:0003725">
    <property type="term" value="F:double-stranded RNA binding"/>
    <property type="evidence" value="ECO:0007669"/>
    <property type="project" value="UniProtKB-UniRule"/>
</dbReference>
<feature type="binding site" evidence="14">
    <location>
        <position position="150"/>
    </location>
    <ligand>
        <name>L-threonine</name>
        <dbReference type="ChEBI" id="CHEBI:57926"/>
    </ligand>
</feature>
<keyword evidence="10 13" id="KW-0067">ATP-binding</keyword>
<dbReference type="InterPro" id="IPR006070">
    <property type="entry name" value="Sua5-like_dom"/>
</dbReference>
<keyword evidence="7 13" id="KW-0819">tRNA processing</keyword>
<dbReference type="InterPro" id="IPR005145">
    <property type="entry name" value="Sua5_C"/>
</dbReference>
<evidence type="ECO:0000256" key="2">
    <source>
        <dbReference type="ARBA" id="ARBA00007663"/>
    </source>
</evidence>
<feature type="binding site" evidence="14">
    <location>
        <position position="76"/>
    </location>
    <ligand>
        <name>L-threonine</name>
        <dbReference type="ChEBI" id="CHEBI:57926"/>
    </ligand>
</feature>
<evidence type="ECO:0000256" key="6">
    <source>
        <dbReference type="ARBA" id="ARBA00022679"/>
    </source>
</evidence>
<evidence type="ECO:0000313" key="16">
    <source>
        <dbReference type="EMBL" id="EGY80200.1"/>
    </source>
</evidence>
<evidence type="ECO:0000256" key="13">
    <source>
        <dbReference type="PIRNR" id="PIRNR004930"/>
    </source>
</evidence>
<organism evidence="16 17">
    <name type="scientific">Peptoniphilus indolicus ATCC 29427</name>
    <dbReference type="NCBI Taxonomy" id="997350"/>
    <lineage>
        <taxon>Bacteria</taxon>
        <taxon>Bacillati</taxon>
        <taxon>Bacillota</taxon>
        <taxon>Tissierellia</taxon>
        <taxon>Tissierellales</taxon>
        <taxon>Peptoniphilaceae</taxon>
        <taxon>Peptoniphilus</taxon>
    </lineage>
</organism>
<keyword evidence="5 13" id="KW-0963">Cytoplasm</keyword>
<dbReference type="GO" id="GO:0005524">
    <property type="term" value="F:ATP binding"/>
    <property type="evidence" value="ECO:0007669"/>
    <property type="project" value="UniProtKB-UniRule"/>
</dbReference>
<comment type="caution">
    <text evidence="16">The sequence shown here is derived from an EMBL/GenBank/DDBJ whole genome shotgun (WGS) entry which is preliminary data.</text>
</comment>
<keyword evidence="9 13" id="KW-0547">Nucleotide-binding</keyword>
<evidence type="ECO:0000256" key="11">
    <source>
        <dbReference type="ARBA" id="ARBA00029774"/>
    </source>
</evidence>
<evidence type="ECO:0000259" key="15">
    <source>
        <dbReference type="PROSITE" id="PS51163"/>
    </source>
</evidence>
<evidence type="ECO:0000256" key="5">
    <source>
        <dbReference type="ARBA" id="ARBA00022490"/>
    </source>
</evidence>
<sequence length="356" mass="39358">MQKERLNIMETKIIKVDNKITENQLKDIKEVFDLGGLVVFPTETVYGLGADGLNPEALKRVYKAKNRPGDNPLILHIAETSQLEGIVENISEDAKNMMEMFWPGPLTLIMNRTKDVPNEATAGLETVAVRMPEHEIARDILSYCNKPIAAPSANLSGKPSTTSFERVFEDLNGKVEIIVDGGKASVGIESTVVDTTVNPPLILRPGKITREDLEVIVPNIGIDESIISKDESIIPKSPGQKYKHYAPKAEAYCFVGNLDNVVKEINKRIAEQKNEKIAVLATDETIDGYEGAHFITSLGSRENLEEIASNLFEDLRKCDDEKVDMIYVEGFELRGLGVSIMNRLLKACSGRVVFGL</sequence>
<name>G4D2Q5_9FIRM</name>
<proteinExistence type="inferred from homology"/>
<keyword evidence="8 13" id="KW-0548">Nucleotidyltransferase</keyword>
<dbReference type="GO" id="GO:0061710">
    <property type="term" value="F:L-threonylcarbamoyladenylate synthase"/>
    <property type="evidence" value="ECO:0007669"/>
    <property type="project" value="UniProtKB-EC"/>
</dbReference>
<keyword evidence="17" id="KW-1185">Reference proteome</keyword>